<dbReference type="GO" id="GO:0005777">
    <property type="term" value="C:peroxisome"/>
    <property type="evidence" value="ECO:0007669"/>
    <property type="project" value="InterPro"/>
</dbReference>
<gene>
    <name evidence="2" type="ORF">KVV02_005833</name>
</gene>
<feature type="region of interest" description="Disordered" evidence="1">
    <location>
        <begin position="3708"/>
        <end position="3764"/>
    </location>
</feature>
<organism evidence="2 3">
    <name type="scientific">Mortierella alpina</name>
    <name type="common">Oleaginous fungus</name>
    <name type="synonym">Mortierella renispora</name>
    <dbReference type="NCBI Taxonomy" id="64518"/>
    <lineage>
        <taxon>Eukaryota</taxon>
        <taxon>Fungi</taxon>
        <taxon>Fungi incertae sedis</taxon>
        <taxon>Mucoromycota</taxon>
        <taxon>Mortierellomycotina</taxon>
        <taxon>Mortierellomycetes</taxon>
        <taxon>Mortierellales</taxon>
        <taxon>Mortierellaceae</taxon>
        <taxon>Mortierella</taxon>
    </lineage>
</organism>
<evidence type="ECO:0000256" key="1">
    <source>
        <dbReference type="SAM" id="MobiDB-lite"/>
    </source>
</evidence>
<feature type="region of interest" description="Disordered" evidence="1">
    <location>
        <begin position="3638"/>
        <end position="3682"/>
    </location>
</feature>
<feature type="compositionally biased region" description="Polar residues" evidence="1">
    <location>
        <begin position="2624"/>
        <end position="2652"/>
    </location>
</feature>
<reference evidence="2" key="1">
    <citation type="submission" date="2021-07" db="EMBL/GenBank/DDBJ databases">
        <title>Draft genome of Mortierella alpina, strain LL118, isolated from an aspen leaf litter sample.</title>
        <authorList>
            <person name="Yang S."/>
            <person name="Vinatzer B.A."/>
        </authorList>
    </citation>
    <scope>NUCLEOTIDE SEQUENCE</scope>
    <source>
        <strain evidence="2">LL118</strain>
    </source>
</reference>
<dbReference type="EMBL" id="JAIFTL010000114">
    <property type="protein sequence ID" value="KAG9323126.1"/>
    <property type="molecule type" value="Genomic_DNA"/>
</dbReference>
<feature type="compositionally biased region" description="Low complexity" evidence="1">
    <location>
        <begin position="2729"/>
        <end position="2758"/>
    </location>
</feature>
<feature type="compositionally biased region" description="Low complexity" evidence="1">
    <location>
        <begin position="98"/>
        <end position="109"/>
    </location>
</feature>
<feature type="compositionally biased region" description="Polar residues" evidence="1">
    <location>
        <begin position="3228"/>
        <end position="3245"/>
    </location>
</feature>
<dbReference type="InterPro" id="IPR033228">
    <property type="entry name" value="SZT2"/>
</dbReference>
<feature type="region of interest" description="Disordered" evidence="1">
    <location>
        <begin position="3571"/>
        <end position="3600"/>
    </location>
</feature>
<feature type="region of interest" description="Disordered" evidence="1">
    <location>
        <begin position="1"/>
        <end position="125"/>
    </location>
</feature>
<feature type="compositionally biased region" description="Basic and acidic residues" evidence="1">
    <location>
        <begin position="1756"/>
        <end position="1776"/>
    </location>
</feature>
<feature type="region of interest" description="Disordered" evidence="1">
    <location>
        <begin position="3215"/>
        <end position="3245"/>
    </location>
</feature>
<feature type="region of interest" description="Disordered" evidence="1">
    <location>
        <begin position="2020"/>
        <end position="2084"/>
    </location>
</feature>
<name>A0A9P8A671_MORAP</name>
<feature type="compositionally biased region" description="Low complexity" evidence="1">
    <location>
        <begin position="3798"/>
        <end position="3813"/>
    </location>
</feature>
<feature type="region of interest" description="Disordered" evidence="1">
    <location>
        <begin position="2884"/>
        <end position="2904"/>
    </location>
</feature>
<feature type="region of interest" description="Disordered" evidence="1">
    <location>
        <begin position="1901"/>
        <end position="1942"/>
    </location>
</feature>
<feature type="region of interest" description="Disordered" evidence="1">
    <location>
        <begin position="2609"/>
        <end position="2758"/>
    </location>
</feature>
<feature type="region of interest" description="Disordered" evidence="1">
    <location>
        <begin position="2475"/>
        <end position="2515"/>
    </location>
</feature>
<feature type="region of interest" description="Disordered" evidence="1">
    <location>
        <begin position="3786"/>
        <end position="3946"/>
    </location>
</feature>
<feature type="region of interest" description="Disordered" evidence="1">
    <location>
        <begin position="1491"/>
        <end position="1512"/>
    </location>
</feature>
<feature type="compositionally biased region" description="Low complexity" evidence="1">
    <location>
        <begin position="3708"/>
        <end position="3737"/>
    </location>
</feature>
<feature type="compositionally biased region" description="Low complexity" evidence="1">
    <location>
        <begin position="3825"/>
        <end position="3847"/>
    </location>
</feature>
<feature type="compositionally biased region" description="Low complexity" evidence="1">
    <location>
        <begin position="58"/>
        <end position="81"/>
    </location>
</feature>
<accession>A0A9P8A671</accession>
<dbReference type="PANTHER" id="PTHR14918">
    <property type="entry name" value="KICSTOR COMPLEX PROTEIN SZT2"/>
    <property type="match status" value="1"/>
</dbReference>
<protein>
    <submittedName>
        <fullName evidence="2">Uncharacterized protein</fullName>
    </submittedName>
</protein>
<sequence length="3984" mass="440911">MASYYFQEDSSDESAGPMEDESPSPVIQHTAAARESSPPDNHPQRTDSTSPSHPVEASGSPTQPLSSSSSSSFASKESLSPNGLGSATIRQEARSTRSSESSLSNAEASPELNFDRATPEGRVHGPEQCVEDAKSLAIAIEDQELLSRSDLEKSLLRNLFSPVNALESENISVLYASADKHLPWTGQTQLHPMDAMRFVPQTRVFYINKQYRTVFMVDVSSSVLTVDSGGTRIVMGQVMDALTKCLTGLSERFSCPGMKEDYVTSEVHITVIAECSQFASNLHTGEMLANFPTMKTLLNDVVLTESNVQSVLKVLKIQLAKFQTRLSRFRGQLRRIRETHGYALAVEDAVDDVSNELDLEDDISQRKSWGVGLSGANLSYTLTAGLFALGLMPPSASPSLVVVTDGVVKSNLLHGSTILRRLMELDVSCSIVQLGSRDGGGPSCNWGFIQDSEILRFVAEATLGKFMYSQDCAITDPFGKVLNQTLSRIAPNAYHRAFLIRELCLLKPRPGLDDIDERDDSPGYSLANFPWDPKSLPEPIKMMQTACKDYHLNIPVEMLVAARIRQGFRIKGVSIGPDRDRQSSERYMITMTLAWLPNVTVQYRLKGQVANEGTPHNYFSRFESPKVEIDIIAYQAFAIHFLNSQHAPVNANHSVYAKVYRIHRYIIGLSDSDVTLRSLNNSHASANQALWTQKAKSKERSRKSSSSGKTGQERSREDLEAYLSRLSEQWSGLAKDADYQYSRGWYSEYEFDALLLVPPPAFLPTSMDTKNSLVKYSEGLETTVKSIRDHLKDTWASFSVGDVFVQTCQAPERSPSTTASSQFCELRIFSEPSVAIMQVQLRFFGLPLAQRRSISADVRERIYNFQAPTPEVGVVSKTECEIVQAQVHRCQRPIYRLLMRHLIHEQPFSHTPETTLTDFHTHVSEPVGKESVLRSYMVHKHWGWKDQVRDSGYLAENNYMASQDLAFQYLCAQRLGEGFLLASALPNRVVFYKEIDVQQQEGSLLRGTSAVQYLLFRSLVSGELVTQLWMEPCVDVNRHSQFDKIKSEIIGVDRFILSRLATYEAIHSIGRLRLRPEVKLHPEHGFMYPWLFDPATLLRQQRLVTLAFEAPRRCFIPADEHEEEAGSFKKCIHTLGLGTTTTDTGLSTNTTHVSRDLLHTRNANASTTSLSQSLLEAESALANDNDIMAEYKDQLRELCCADRDLAILHLYMEKALSQLADGEIMAGGEDDACSQFFVDIKTSIKRNADVRQSLMTFHCANSFQDIRCFVKSVNAKFFRLLIVPKLSAVISHLIKLRSLPPREAENQAELARQDFLGLLMFECLRSKPLSDVSEYNVNSLDQSLALFELHPVSLGPVVSQQPVLIQPVVNEDQGRARVQESTLQLIRSISQAYSHSFTKAIYASLIEGHLIDKTDLKKASQICTRTTVDINITGFLNTLEQGRREGTLSDESSELRTRFLNVLKHSFELAPVQDSEQTYFYRPLLRRSGPKLAKPRTRKRSPSVSRSGSIDADMEDALSEVVESAERPMFLHLECSFQKPVTQAAELERLNLKSSVTFPVTELPLSYTYQEEGTGDQDYAPSSIGFEARPVDSADGTVAILHLVISTLPTPEESSGPILKSIDSESKIAIDSSQLTGPRSLLHLFPTLDAMQLEAIADTEARLEWLVKEEVMHGLLNMHPVTVDVLNLVETQLKTRSNFVNFPTAMTLPLTFVRRRRGHEIFMQELGRANMQPYELHQVGQYFYLTEGDDSSQKQAPEDDRTVDQHEEPQESRIEGEQSTDDLPSLSGGLEKDSAMSPSDDLCHGLGIVILQKPRAAKKQIASDKSIDDGDRQPKRRRAFWLILVPKDSFIQMYFFSKALSERECNAILDHVRRAIGELCVKVNQLTLLQSLNETRNCSKYLVPSEDTDPNADSESGSDSDQVSQDDEALVTGGSKPTDEGQALRKFKPGEFACPLVYRVAWPLHWRVKPGQATKSVAHLVLYPFGVQNRKNFFVVESQDDHDENKKIVVFLRLSEVDVQPDQESTSAADESRGSHLNVSKGEEQSSVSGSAIYQAVDDTGSHANSPRPSPTASPGSRTAAPPLIRTETRELVIEVYGVEPPGKQVTVDLFSLLESRFYNSVVLSVVSTFLSRNSTLKLTQADVDFILPVDRLEPARQVLEIPQFINVPFAFLMYLKQNLCLYLNPLTGTDKVNALTRHYHNQFGRNCTNERHHDRNGNAHQLQIGDFSFFYNAAQGRTQTPIEALVGVGVAGVCLTVLGPEKKPVFEVGYQEGDHDQVDINRYFESFPNPSDLKPSKYSLMIEVWAQGSVSASALMDTICQSFRQSLCDDVIETSIAQGLCPSARDRRNDVDEVDGEPLVGERIQKNFIDPSFMVLRHAYEWKNPAVQSLSLDYSMPPWIMDSFLLELDEILTDVSVHFSPLLIRSMAGSNRYKEYKASSGTRKSFGDMTSIRFILIGGIQDLGDGSTSSYYGRRTSMGSDRTHSRRSSLAEGQSLHHSHKTSTHSSQQHPKRQLEDIKMYPNAVATSGADEIMLSRNCFVVITADGFGLQAHTYNWCKTYHEFMFSAIEKVVKWHKDRMRFLDNILLQKMGLFHHVDPIISAPTAAAQPAASQPASTTSSSLMQSLPRTAPQNSPHLGSNLRNTLSESNGSTPSLPKTSTSPKTQATSTSFSDASNLASLVEDQFPSRTRSLPAGTSLYGADDSRPEALKANSSTMSLVARPSPPTSASASHVAHSQVQAQSQSSEQGSPTISSTITSGLDVDQILRDYCLEPLETPRDEDQIQDEVQRHGKPFLDTYTYHTKNAEDQQNAYNVYQKWSRRYRDRKGSPNAIHENMNTSDLAIMLRSSRLLHFCRTPLLFTEFSSSLFPLADPSLATGTVPAANVAGGRSDSRAGEGSKSEPLVDPVTQWYSALAETFMREYSQYLATVGMQLLMYGNSKFDKPVEPSQSGELSFMSQFTVSQTLSVPSPAAFLFKSLQGGSIMCEVRLQGMFVCVTLYTLNRRYGRVKVAAPGFATAEANKQSLRLFTEQCARFKDRIHVNSFVYDFHLRYIHRILMESSKIAQPGSPSAGMGFASVPSTSLPFSFDLLDVLHQFLQYHSRPAAYSRNRVYRGVYRTNVTPGEGELPGHLFEYVIKNPQRYGFQAIHHQNRPRACFVSGRDLLAGFGGSSPCNIVPGPKFEHHKLRSENAGHDLKGFGVGVGKGGLSLNTDPRSFGPHARHTSHDSNLNTKRNSRRMTASRSSYNVREAAILEEEGVEYVLVISNGEQDPMGLTVHYYLLILRAEEVVKKLEDMHGPLVGAKDRLMAASQNLLHMRDSGGTAAHVQSGGSSLDDIKSSTISPQPAQSEGGEGRSISGPKSSLLGAESISDPATSDSQDRYGAGERLMDVTELQERITERAVLADVVRAAEVRLDLMLKQAAQFFDRDSLWEMLLQGKIGSSGALLSGSGASAVGTPSIAAVNSPAGTAISADASDYVSHSHHHQQHHNGYPSKARYNHASSGNGSELGFADFLALGQRFHSTPLEEMEPDFRTIIIAPGIDWGEVLTFLARYYTRLARQFMEHGETRLGGHSASNLRPGASQGPGSVAGRRGSIVPPIAQPERTRRHLIIFNPHNRDLLVHFVINVNTANTAATASNNNSQSAHGNASPASLWKHPGGTLPSSSMKRTSAGDLSAKFEGRQFGTTASRVELRSQSHSHLHTLLLAPSQPTSPRSQQQQQQQRSRSNSQLLFQSQPHTPTSPQHYLPPFPQQPLRPSFSEASSRVSSMTSIARAATMAVSKVASRLTASGRSRENSGAYSSRSGASSRAPSVFMEDDAPSGRGSNRNSIAGAGAGAGALNSSLLSPDADRSRRMSGTSRGGQGTTGGEGRRSSAGLDEDGQGEDRDVQESIVSEDSGENDEEGLYEVENENDNDIGLPENEGDEDRAEEDGQEEDEEDEMGNAHVRVFSVSREPKSGYNAVESEHVGDIIRTLSYWIWRAQK</sequence>
<feature type="region of interest" description="Disordered" evidence="1">
    <location>
        <begin position="690"/>
        <end position="716"/>
    </location>
</feature>
<feature type="compositionally biased region" description="Low complexity" evidence="1">
    <location>
        <begin position="2609"/>
        <end position="2623"/>
    </location>
</feature>
<feature type="compositionally biased region" description="Low complexity" evidence="1">
    <location>
        <begin position="2653"/>
        <end position="2666"/>
    </location>
</feature>
<feature type="compositionally biased region" description="Acidic residues" evidence="1">
    <location>
        <begin position="3922"/>
        <end position="3942"/>
    </location>
</feature>
<feature type="compositionally biased region" description="Polar residues" evidence="1">
    <location>
        <begin position="2062"/>
        <end position="2077"/>
    </location>
</feature>
<feature type="region of interest" description="Disordered" evidence="1">
    <location>
        <begin position="1748"/>
        <end position="1798"/>
    </location>
</feature>
<feature type="compositionally biased region" description="Basic and acidic residues" evidence="1">
    <location>
        <begin position="2892"/>
        <end position="2901"/>
    </location>
</feature>
<proteinExistence type="predicted"/>
<dbReference type="PANTHER" id="PTHR14918:SF3">
    <property type="entry name" value="KICSTOR COMPLEX PROTEIN SZT2"/>
    <property type="match status" value="1"/>
</dbReference>
<feature type="compositionally biased region" description="Acidic residues" evidence="1">
    <location>
        <begin position="1906"/>
        <end position="1929"/>
    </location>
</feature>
<feature type="compositionally biased region" description="Polar residues" evidence="1">
    <location>
        <begin position="2667"/>
        <end position="2680"/>
    </location>
</feature>
<evidence type="ECO:0000313" key="3">
    <source>
        <dbReference type="Proteomes" id="UP000717515"/>
    </source>
</evidence>
<feature type="compositionally biased region" description="Gly residues" evidence="1">
    <location>
        <begin position="3860"/>
        <end position="3869"/>
    </location>
</feature>
<evidence type="ECO:0000313" key="2">
    <source>
        <dbReference type="EMBL" id="KAG9323126.1"/>
    </source>
</evidence>
<feature type="compositionally biased region" description="Acidic residues" evidence="1">
    <location>
        <begin position="3897"/>
        <end position="3915"/>
    </location>
</feature>
<dbReference type="Proteomes" id="UP000717515">
    <property type="component" value="Unassembled WGS sequence"/>
</dbReference>
<feature type="compositionally biased region" description="Basic residues" evidence="1">
    <location>
        <begin position="1491"/>
        <end position="1501"/>
    </location>
</feature>
<feature type="compositionally biased region" description="Polar residues" evidence="1">
    <location>
        <begin position="3340"/>
        <end position="3349"/>
    </location>
</feature>
<feature type="region of interest" description="Disordered" evidence="1">
    <location>
        <begin position="3322"/>
        <end position="3384"/>
    </location>
</feature>
<feature type="compositionally biased region" description="Basic and acidic residues" evidence="1">
    <location>
        <begin position="113"/>
        <end position="125"/>
    </location>
</feature>
<comment type="caution">
    <text evidence="2">The sequence shown here is derived from an EMBL/GenBank/DDBJ whole genome shotgun (WGS) entry which is preliminary data.</text>
</comment>